<evidence type="ECO:0000313" key="3">
    <source>
        <dbReference type="Proteomes" id="UP000663832"/>
    </source>
</evidence>
<comment type="caution">
    <text evidence="1">The sequence shown here is derived from an EMBL/GenBank/DDBJ whole genome shotgun (WGS) entry which is preliminary data.</text>
</comment>
<reference evidence="1" key="1">
    <citation type="submission" date="2021-02" db="EMBL/GenBank/DDBJ databases">
        <authorList>
            <person name="Nowell W R."/>
        </authorList>
    </citation>
    <scope>NUCLEOTIDE SEQUENCE</scope>
</reference>
<gene>
    <name evidence="1" type="ORF">BJG266_LOCUS5065</name>
    <name evidence="2" type="ORF">QVE165_LOCUS53954</name>
</gene>
<protein>
    <submittedName>
        <fullName evidence="1">Uncharacterized protein</fullName>
    </submittedName>
</protein>
<keyword evidence="3" id="KW-1185">Reference proteome</keyword>
<evidence type="ECO:0000313" key="1">
    <source>
        <dbReference type="EMBL" id="CAF0798462.1"/>
    </source>
</evidence>
<name>A0A813SS63_9BILA</name>
<sequence length="113" mass="13029">MKCCGTSNKLHMKECEFLNEVGENQDFLNLIQQCKNDEGLIDPEILIKEMENSSNEYLKHNAEAVRKKLKNFLPKDKNDQKHVLEENLLINTLKGGMQDAIDKVKSPRNSLQK</sequence>
<accession>A0A813SS63</accession>
<dbReference type="Proteomes" id="UP000663877">
    <property type="component" value="Unassembled WGS sequence"/>
</dbReference>
<evidence type="ECO:0000313" key="4">
    <source>
        <dbReference type="Proteomes" id="UP000663877"/>
    </source>
</evidence>
<dbReference type="AlphaFoldDB" id="A0A813SS63"/>
<dbReference type="OrthoDB" id="10014562at2759"/>
<dbReference type="EMBL" id="CAJNOI010000013">
    <property type="protein sequence ID" value="CAF0798462.1"/>
    <property type="molecule type" value="Genomic_DNA"/>
</dbReference>
<dbReference type="EMBL" id="CAJNOM010001499">
    <property type="protein sequence ID" value="CAF1610328.1"/>
    <property type="molecule type" value="Genomic_DNA"/>
</dbReference>
<dbReference type="Proteomes" id="UP000663832">
    <property type="component" value="Unassembled WGS sequence"/>
</dbReference>
<proteinExistence type="predicted"/>
<organism evidence="1 4">
    <name type="scientific">Adineta steineri</name>
    <dbReference type="NCBI Taxonomy" id="433720"/>
    <lineage>
        <taxon>Eukaryota</taxon>
        <taxon>Metazoa</taxon>
        <taxon>Spiralia</taxon>
        <taxon>Gnathifera</taxon>
        <taxon>Rotifera</taxon>
        <taxon>Eurotatoria</taxon>
        <taxon>Bdelloidea</taxon>
        <taxon>Adinetida</taxon>
        <taxon>Adinetidae</taxon>
        <taxon>Adineta</taxon>
    </lineage>
</organism>
<evidence type="ECO:0000313" key="2">
    <source>
        <dbReference type="EMBL" id="CAF1610328.1"/>
    </source>
</evidence>